<dbReference type="PANTHER" id="PTHR11203:SF37">
    <property type="entry name" value="INTEGRATOR COMPLEX SUBUNIT 11"/>
    <property type="match status" value="1"/>
</dbReference>
<accession>A0A0F9WHK4</accession>
<dbReference type="AlphaFoldDB" id="A0A0F9WHK4"/>
<dbReference type="InterPro" id="IPR036866">
    <property type="entry name" value="RibonucZ/Hydroxyglut_hydro"/>
</dbReference>
<dbReference type="Gene3D" id="3.60.15.10">
    <property type="entry name" value="Ribonuclease Z/Hydroxyacylglutathione hydrolase-like"/>
    <property type="match status" value="1"/>
</dbReference>
<proteinExistence type="predicted"/>
<evidence type="ECO:0000313" key="2">
    <source>
        <dbReference type="EMBL" id="KKO11993.1"/>
    </source>
</evidence>
<sequence length="412" mass="45571">MATLTFYGAAQEVTGSCYLIESPALGRVLLECGMHQGGTAVDRIRDESFAFDPADIDAVVLSHGHLDHSGMLPKLVNQGFSGPIYCTQSTRQLLRILFEDALGLYERDLERENLRRQRSGRALIEPEYTEKDVEAALKLCQGQPYHARVDIGPQASVRFLDAGHILGSSIVELTLNEKGADKVLVFSGDLGNSNSALMNDPESPQHADIVMMEGTYGNRDHRSQEQTLEQFRQVLAETWARGGNVMIPSFAIGRTQELIFHLGCLHQAGELDPPSMPHPPQIAGRGKPLRGKAAAVKGHRMRLQRQAQRLVIGDHLFGFRHHRERHLRLRPLRRRLGMVKDRQGGRVAQPLGLPKRLAPVDPHAAHRVGGGQLADRLGVEAGAGFEVFDIRIRCLAPVHDPRGGFLLQPVHH</sequence>
<feature type="non-terminal residue" evidence="2">
    <location>
        <position position="412"/>
    </location>
</feature>
<feature type="domain" description="Metallo-beta-lactamase" evidence="1">
    <location>
        <begin position="14"/>
        <end position="239"/>
    </location>
</feature>
<dbReference type="PANTHER" id="PTHR11203">
    <property type="entry name" value="CLEAVAGE AND POLYADENYLATION SPECIFICITY FACTOR FAMILY MEMBER"/>
    <property type="match status" value="1"/>
</dbReference>
<dbReference type="CDD" id="cd16295">
    <property type="entry name" value="TTHA0252-CPSF-like_MBL-fold"/>
    <property type="match status" value="1"/>
</dbReference>
<dbReference type="SMART" id="SM00849">
    <property type="entry name" value="Lactamase_B"/>
    <property type="match status" value="1"/>
</dbReference>
<reference evidence="2" key="1">
    <citation type="journal article" date="2015" name="Nature">
        <title>Complex archaea that bridge the gap between prokaryotes and eukaryotes.</title>
        <authorList>
            <person name="Spang A."/>
            <person name="Saw J.H."/>
            <person name="Jorgensen S.L."/>
            <person name="Zaremba-Niedzwiedzka K."/>
            <person name="Martijn J."/>
            <person name="Lind A.E."/>
            <person name="van Eijk R."/>
            <person name="Schleper C."/>
            <person name="Guy L."/>
            <person name="Ettema T.J."/>
        </authorList>
    </citation>
    <scope>NUCLEOTIDE SEQUENCE</scope>
</reference>
<evidence type="ECO:0000259" key="1">
    <source>
        <dbReference type="SMART" id="SM00849"/>
    </source>
</evidence>
<dbReference type="EMBL" id="LAZR01000001">
    <property type="protein sequence ID" value="KKO11993.1"/>
    <property type="molecule type" value="Genomic_DNA"/>
</dbReference>
<organism evidence="2">
    <name type="scientific">marine sediment metagenome</name>
    <dbReference type="NCBI Taxonomy" id="412755"/>
    <lineage>
        <taxon>unclassified sequences</taxon>
        <taxon>metagenomes</taxon>
        <taxon>ecological metagenomes</taxon>
    </lineage>
</organism>
<comment type="caution">
    <text evidence="2">The sequence shown here is derived from an EMBL/GenBank/DDBJ whole genome shotgun (WGS) entry which is preliminary data.</text>
</comment>
<dbReference type="InterPro" id="IPR050698">
    <property type="entry name" value="MBL"/>
</dbReference>
<gene>
    <name evidence="2" type="ORF">LCGC14_0000010</name>
</gene>
<dbReference type="Pfam" id="PF00753">
    <property type="entry name" value="Lactamase_B"/>
    <property type="match status" value="1"/>
</dbReference>
<protein>
    <recommendedName>
        <fullName evidence="1">Metallo-beta-lactamase domain-containing protein</fullName>
    </recommendedName>
</protein>
<dbReference type="SUPFAM" id="SSF56281">
    <property type="entry name" value="Metallo-hydrolase/oxidoreductase"/>
    <property type="match status" value="1"/>
</dbReference>
<dbReference type="InterPro" id="IPR001279">
    <property type="entry name" value="Metallo-B-lactamas"/>
</dbReference>
<name>A0A0F9WHK4_9ZZZZ</name>
<dbReference type="GO" id="GO:0004521">
    <property type="term" value="F:RNA endonuclease activity"/>
    <property type="evidence" value="ECO:0007669"/>
    <property type="project" value="TreeGrafter"/>
</dbReference>